<dbReference type="GeneID" id="20226548"/>
<proteinExistence type="predicted"/>
<dbReference type="EMBL" id="GL833171">
    <property type="protein sequence ID" value="EGB03458.1"/>
    <property type="molecule type" value="Genomic_DNA"/>
</dbReference>
<dbReference type="Proteomes" id="UP000002729">
    <property type="component" value="Unassembled WGS sequence"/>
</dbReference>
<protein>
    <submittedName>
        <fullName evidence="1">Uncharacterized protein</fullName>
    </submittedName>
</protein>
<dbReference type="AlphaFoldDB" id="F0YN64"/>
<name>F0YN64_AURAN</name>
<sequence length="324" mass="36735">MSMGALQAHNNRRGCKLQLTRPIFKYIQLLRMPVVVNTEAMDGDEGELQQRDKTLSTSNHEVVFLYPPVGGQRFALGKGLFLDPKNKFRDIFVSLTISGCGSHSGAGSFDRRGLCSLRCRALSKDVTAMSLLEFSNLSTLREHLEGPEAARWCKPAASHWRHTALAPRWIGAICFREQEAVIFRYLHHSIPYMLAIAPFHAPSLDRYFDKTFLKKFLEARDRCLGSCSSMVWTHTQNSKSIPWSINGGAEMGEWNFSSGAGGFFLRERFGYEARKSRSWRLLTQYSLTSTSQAEMFARIREATDHTNESYGLGEDWSTSMIRIL</sequence>
<dbReference type="InParanoid" id="F0YN64"/>
<evidence type="ECO:0000313" key="1">
    <source>
        <dbReference type="EMBL" id="EGB03458.1"/>
    </source>
</evidence>
<reference evidence="1 2" key="1">
    <citation type="journal article" date="2011" name="Proc. Natl. Acad. Sci. U.S.A.">
        <title>Niche of harmful alga Aureococcus anophagefferens revealed through ecogenomics.</title>
        <authorList>
            <person name="Gobler C.J."/>
            <person name="Berry D.L."/>
            <person name="Dyhrman S.T."/>
            <person name="Wilhelm S.W."/>
            <person name="Salamov A."/>
            <person name="Lobanov A.V."/>
            <person name="Zhang Y."/>
            <person name="Collier J.L."/>
            <person name="Wurch L.L."/>
            <person name="Kustka A.B."/>
            <person name="Dill B.D."/>
            <person name="Shah M."/>
            <person name="VerBerkmoes N.C."/>
            <person name="Kuo A."/>
            <person name="Terry A."/>
            <person name="Pangilinan J."/>
            <person name="Lindquist E.A."/>
            <person name="Lucas S."/>
            <person name="Paulsen I.T."/>
            <person name="Hattenrath-Lehmann T.K."/>
            <person name="Talmage S.C."/>
            <person name="Walker E.A."/>
            <person name="Koch F."/>
            <person name="Burson A.M."/>
            <person name="Marcoval M.A."/>
            <person name="Tang Y.Z."/>
            <person name="Lecleir G.R."/>
            <person name="Coyne K.J."/>
            <person name="Berg G.M."/>
            <person name="Bertrand E.M."/>
            <person name="Saito M.A."/>
            <person name="Gladyshev V.N."/>
            <person name="Grigoriev I.V."/>
        </authorList>
    </citation>
    <scope>NUCLEOTIDE SEQUENCE [LARGE SCALE GENOMIC DNA]</scope>
    <source>
        <strain evidence="2">CCMP 1984</strain>
    </source>
</reference>
<evidence type="ECO:0000313" key="2">
    <source>
        <dbReference type="Proteomes" id="UP000002729"/>
    </source>
</evidence>
<organism evidence="2">
    <name type="scientific">Aureococcus anophagefferens</name>
    <name type="common">Harmful bloom alga</name>
    <dbReference type="NCBI Taxonomy" id="44056"/>
    <lineage>
        <taxon>Eukaryota</taxon>
        <taxon>Sar</taxon>
        <taxon>Stramenopiles</taxon>
        <taxon>Ochrophyta</taxon>
        <taxon>Pelagophyceae</taxon>
        <taxon>Pelagomonadales</taxon>
        <taxon>Pelagomonadaceae</taxon>
        <taxon>Aureococcus</taxon>
    </lineage>
</organism>
<accession>F0YN64</accession>
<gene>
    <name evidence="1" type="ORF">AURANDRAFT_67998</name>
</gene>
<dbReference type="RefSeq" id="XP_009041857.1">
    <property type="nucleotide sequence ID" value="XM_009043609.1"/>
</dbReference>
<keyword evidence="2" id="KW-1185">Reference proteome</keyword>
<dbReference type="KEGG" id="aaf:AURANDRAFT_67998"/>